<accession>A0A420XXV4</accession>
<gene>
    <name evidence="2" type="ORF">DL546_002040</name>
</gene>
<feature type="compositionally biased region" description="Low complexity" evidence="1">
    <location>
        <begin position="151"/>
        <end position="170"/>
    </location>
</feature>
<reference evidence="2 3" key="1">
    <citation type="submission" date="2018-08" db="EMBL/GenBank/DDBJ databases">
        <title>Draft genome of the lignicolous fungus Coniochaeta pulveracea.</title>
        <authorList>
            <person name="Borstlap C.J."/>
            <person name="De Witt R.N."/>
            <person name="Botha A."/>
            <person name="Volschenk H."/>
        </authorList>
    </citation>
    <scope>NUCLEOTIDE SEQUENCE [LARGE SCALE GENOMIC DNA]</scope>
    <source>
        <strain evidence="2 3">CAB683</strain>
    </source>
</reference>
<evidence type="ECO:0000256" key="1">
    <source>
        <dbReference type="SAM" id="MobiDB-lite"/>
    </source>
</evidence>
<keyword evidence="3" id="KW-1185">Reference proteome</keyword>
<protein>
    <submittedName>
        <fullName evidence="2">Uncharacterized protein</fullName>
    </submittedName>
</protein>
<feature type="region of interest" description="Disordered" evidence="1">
    <location>
        <begin position="277"/>
        <end position="314"/>
    </location>
</feature>
<sequence length="314" mass="33485">MEDDGGRFCCRHCPGRDEARQKVWTGRAAEAQLDLSQARGFITRSAATTDGTISSPFTRRSCAAPQDRKSLLSQEIRTDRLAACNNVKPGETKATTSPLGTPTAPIVGYCPTGLHESTTPLGKYYPTNYEARKRTKRAMAEKKAVSVISAVPTSTGASPTSPPSSALSSPKHSRTSNAIPGGPSPPKKPTAASPFRSHGPPVIHVSRPAAVVRPVSEFSAVSSPLIQYKRDMVTQTVQKAKDVVQYAVAVGAQLDEKTQAQITRSLTLLSLCSKPKSPKIRPTIMSPGPVTPMTLDGETETDYLTARPQNHPAA</sequence>
<dbReference type="AlphaFoldDB" id="A0A420XXV4"/>
<dbReference type="Proteomes" id="UP000275385">
    <property type="component" value="Unassembled WGS sequence"/>
</dbReference>
<feature type="region of interest" description="Disordered" evidence="1">
    <location>
        <begin position="151"/>
        <end position="201"/>
    </location>
</feature>
<dbReference type="OrthoDB" id="10255128at2759"/>
<comment type="caution">
    <text evidence="2">The sequence shown here is derived from an EMBL/GenBank/DDBJ whole genome shotgun (WGS) entry which is preliminary data.</text>
</comment>
<dbReference type="EMBL" id="QVQW01000101">
    <property type="protein sequence ID" value="RKU40494.1"/>
    <property type="molecule type" value="Genomic_DNA"/>
</dbReference>
<evidence type="ECO:0000313" key="2">
    <source>
        <dbReference type="EMBL" id="RKU40494.1"/>
    </source>
</evidence>
<evidence type="ECO:0000313" key="3">
    <source>
        <dbReference type="Proteomes" id="UP000275385"/>
    </source>
</evidence>
<name>A0A420XXV4_9PEZI</name>
<proteinExistence type="predicted"/>
<organism evidence="2 3">
    <name type="scientific">Coniochaeta pulveracea</name>
    <dbReference type="NCBI Taxonomy" id="177199"/>
    <lineage>
        <taxon>Eukaryota</taxon>
        <taxon>Fungi</taxon>
        <taxon>Dikarya</taxon>
        <taxon>Ascomycota</taxon>
        <taxon>Pezizomycotina</taxon>
        <taxon>Sordariomycetes</taxon>
        <taxon>Sordariomycetidae</taxon>
        <taxon>Coniochaetales</taxon>
        <taxon>Coniochaetaceae</taxon>
        <taxon>Coniochaeta</taxon>
    </lineage>
</organism>